<evidence type="ECO:0000256" key="1">
    <source>
        <dbReference type="SAM" id="MobiDB-lite"/>
    </source>
</evidence>
<feature type="compositionally biased region" description="Low complexity" evidence="1">
    <location>
        <begin position="352"/>
        <end position="368"/>
    </location>
</feature>
<dbReference type="SUPFAM" id="SSF53335">
    <property type="entry name" value="S-adenosyl-L-methionine-dependent methyltransferases"/>
    <property type="match status" value="1"/>
</dbReference>
<dbReference type="InterPro" id="IPR029044">
    <property type="entry name" value="Nucleotide-diphossugar_trans"/>
</dbReference>
<organism evidence="2 3">
    <name type="scientific">Heliobacterium mobile</name>
    <name type="common">Heliobacillus mobilis</name>
    <dbReference type="NCBI Taxonomy" id="28064"/>
    <lineage>
        <taxon>Bacteria</taxon>
        <taxon>Bacillati</taxon>
        <taxon>Bacillota</taxon>
        <taxon>Clostridia</taxon>
        <taxon>Eubacteriales</taxon>
        <taxon>Heliobacteriaceae</taxon>
        <taxon>Heliobacterium</taxon>
    </lineage>
</organism>
<evidence type="ECO:0000313" key="2">
    <source>
        <dbReference type="EMBL" id="MTV49668.1"/>
    </source>
</evidence>
<feature type="region of interest" description="Disordered" evidence="1">
    <location>
        <begin position="349"/>
        <end position="375"/>
    </location>
</feature>
<comment type="caution">
    <text evidence="2">The sequence shown here is derived from an EMBL/GenBank/DDBJ whole genome shotgun (WGS) entry which is preliminary data.</text>
</comment>
<evidence type="ECO:0000313" key="3">
    <source>
        <dbReference type="Proteomes" id="UP000430670"/>
    </source>
</evidence>
<dbReference type="OrthoDB" id="9786100at2"/>
<proteinExistence type="predicted"/>
<accession>A0A6I3SL21</accession>
<reference evidence="2 3" key="1">
    <citation type="submission" date="2019-11" db="EMBL/GenBank/DDBJ databases">
        <title>Whole-genome sequence of a the green, strictly anaerobic photosynthetic bacterium Heliobacillus mobilis DSM 6151.</title>
        <authorList>
            <person name="Kyndt J.A."/>
            <person name="Meyer T.E."/>
        </authorList>
    </citation>
    <scope>NUCLEOTIDE SEQUENCE [LARGE SCALE GENOMIC DNA]</scope>
    <source>
        <strain evidence="2 3">DSM 6151</strain>
    </source>
</reference>
<dbReference type="SUPFAM" id="SSF53448">
    <property type="entry name" value="Nucleotide-diphospho-sugar transferases"/>
    <property type="match status" value="1"/>
</dbReference>
<keyword evidence="3" id="KW-1185">Reference proteome</keyword>
<dbReference type="Gene3D" id="3.90.550.10">
    <property type="entry name" value="Spore Coat Polysaccharide Biosynthesis Protein SpsA, Chain A"/>
    <property type="match status" value="1"/>
</dbReference>
<evidence type="ECO:0008006" key="4">
    <source>
        <dbReference type="Google" id="ProtNLM"/>
    </source>
</evidence>
<dbReference type="InterPro" id="IPR029063">
    <property type="entry name" value="SAM-dependent_MTases_sf"/>
</dbReference>
<sequence>MEERFIDSPKLSVIVVARNDDHGGNFMKRLRMFVNGIAAHSDAYRLPTETIIVEWNPDLTRPGLAESLRRGQRSSFNTLRVITVDPAIHERYTYSQKMALFQFIGKNAGIRRARGTYILATNADVLLSDELFSFIARGDLTPGKLYRALRHDVGREIPEPEPLQKQLEFCRDHILRTYGKFLVHNFQSGVVFRTYPDDIDEVYRRYRIPKPIYNNVCGDFQLMARENWHQLRGYPEWDLHSMNVDHLLEIAAVYSGIEEVILDDAACLYHVDHDGGWIPDTLGTADSEEMKQKRRGMPFLSYGQYLVLADRMERQGKGVVFNGESWGLAGRALQEGRVFQADWDRDGSLTFGEPAPAAPGDLAGAPRPASTPDDVSNVREWLDNINGPWKREMMTFGAQGFHDWVMAVAFQERQPVEGQEDLRQVLAAKLERLSKGGKLVVFGTGTGYQRYLKPVLRHYGQRLACFVDNDLGKAGMRIDGIPVCLPAGLDAAERENTLILVASSYYEDIKKQLASMGFAEHSDFVRGLTWLTHYFVFEDYNLNFDEL</sequence>
<name>A0A6I3SL21_HELMO</name>
<gene>
    <name evidence="2" type="ORF">GJ688_11850</name>
</gene>
<dbReference type="Gene3D" id="3.40.50.720">
    <property type="entry name" value="NAD(P)-binding Rossmann-like Domain"/>
    <property type="match status" value="1"/>
</dbReference>
<dbReference type="Proteomes" id="UP000430670">
    <property type="component" value="Unassembled WGS sequence"/>
</dbReference>
<dbReference type="AlphaFoldDB" id="A0A6I3SL21"/>
<dbReference type="RefSeq" id="WP_155476766.1">
    <property type="nucleotide sequence ID" value="NZ_WNKU01000013.1"/>
</dbReference>
<dbReference type="EMBL" id="WNKU01000013">
    <property type="protein sequence ID" value="MTV49668.1"/>
    <property type="molecule type" value="Genomic_DNA"/>
</dbReference>
<protein>
    <recommendedName>
        <fullName evidence="4">Glycosyltransferase</fullName>
    </recommendedName>
</protein>